<evidence type="ECO:0000313" key="1">
    <source>
        <dbReference type="EMBL" id="SDZ76622.1"/>
    </source>
</evidence>
<dbReference type="GO" id="GO:0016779">
    <property type="term" value="F:nucleotidyltransferase activity"/>
    <property type="evidence" value="ECO:0007669"/>
    <property type="project" value="UniProtKB-KW"/>
</dbReference>
<dbReference type="GO" id="GO:0043752">
    <property type="term" value="F:adenosylcobinamide kinase activity"/>
    <property type="evidence" value="ECO:0007669"/>
    <property type="project" value="InterPro"/>
</dbReference>
<keyword evidence="1" id="KW-0418">Kinase</keyword>
<dbReference type="Pfam" id="PF02283">
    <property type="entry name" value="CobU"/>
    <property type="match status" value="1"/>
</dbReference>
<dbReference type="AlphaFoldDB" id="A0A1H3VR73"/>
<dbReference type="InterPro" id="IPR003203">
    <property type="entry name" value="CobU/CobP"/>
</dbReference>
<dbReference type="GO" id="GO:0009236">
    <property type="term" value="P:cobalamin biosynthetic process"/>
    <property type="evidence" value="ECO:0007669"/>
    <property type="project" value="UniProtKB-UniPathway"/>
</dbReference>
<dbReference type="SUPFAM" id="SSF52540">
    <property type="entry name" value="P-loop containing nucleoside triphosphate hydrolases"/>
    <property type="match status" value="1"/>
</dbReference>
<protein>
    <submittedName>
        <fullName evidence="1">Adenosylcobinamide kinase / adenosylcobinamide-phosphate guanylyltransferase</fullName>
    </submittedName>
</protein>
<keyword evidence="1" id="KW-0548">Nucleotidyltransferase</keyword>
<accession>A0A1H3VR73</accession>
<dbReference type="InterPro" id="IPR027417">
    <property type="entry name" value="P-loop_NTPase"/>
</dbReference>
<dbReference type="GO" id="GO:0000166">
    <property type="term" value="F:nucleotide binding"/>
    <property type="evidence" value="ECO:0007669"/>
    <property type="project" value="InterPro"/>
</dbReference>
<dbReference type="EMBL" id="FNQR01000001">
    <property type="protein sequence ID" value="SDZ76622.1"/>
    <property type="molecule type" value="Genomic_DNA"/>
</dbReference>
<proteinExistence type="predicted"/>
<evidence type="ECO:0000313" key="2">
    <source>
        <dbReference type="Proteomes" id="UP000198584"/>
    </source>
</evidence>
<organism evidence="1 2">
    <name type="scientific">Thalassobacillus cyri</name>
    <dbReference type="NCBI Taxonomy" id="571932"/>
    <lineage>
        <taxon>Bacteria</taxon>
        <taxon>Bacillati</taxon>
        <taxon>Bacillota</taxon>
        <taxon>Bacilli</taxon>
        <taxon>Bacillales</taxon>
        <taxon>Bacillaceae</taxon>
        <taxon>Thalassobacillus</taxon>
    </lineage>
</organism>
<dbReference type="Proteomes" id="UP000198584">
    <property type="component" value="Unassembled WGS sequence"/>
</dbReference>
<dbReference type="RefSeq" id="WP_176791270.1">
    <property type="nucleotide sequence ID" value="NZ_FNQR01000001.1"/>
</dbReference>
<keyword evidence="1" id="KW-0808">Transferase</keyword>
<sequence length="143" mass="16756">MQLVVGGAYSGKRKLVKEKFPDSPWISAYENEQLTNWKQTYESGSSPLITEGWEEWIRQEWDKSGELDVVREYFEAIIDEMQRVEEQRKQSMVMIMLEMGRGVVPVDKDERAWRDLSGWVLQSAAARAESVHYCWHGLSRKLK</sequence>
<gene>
    <name evidence="1" type="ORF">SAMN05421743_101120</name>
</gene>
<dbReference type="Gene3D" id="3.40.50.300">
    <property type="entry name" value="P-loop containing nucleotide triphosphate hydrolases"/>
    <property type="match status" value="1"/>
</dbReference>
<keyword evidence="2" id="KW-1185">Reference proteome</keyword>
<dbReference type="UniPathway" id="UPA00148">
    <property type="reaction ID" value="UER00236"/>
</dbReference>
<reference evidence="1 2" key="1">
    <citation type="submission" date="2016-10" db="EMBL/GenBank/DDBJ databases">
        <authorList>
            <person name="de Groot N.N."/>
        </authorList>
    </citation>
    <scope>NUCLEOTIDE SEQUENCE [LARGE SCALE GENOMIC DNA]</scope>
    <source>
        <strain evidence="1 2">CCM7597</strain>
    </source>
</reference>
<name>A0A1H3VR73_9BACI</name>
<dbReference type="STRING" id="571932.SAMN05421743_101120"/>